<accession>A0ABY7EKL4</accession>
<evidence type="ECO:0000313" key="1">
    <source>
        <dbReference type="EMBL" id="WAR10537.1"/>
    </source>
</evidence>
<dbReference type="EMBL" id="CP111018">
    <property type="protein sequence ID" value="WAR10537.1"/>
    <property type="molecule type" value="Genomic_DNA"/>
</dbReference>
<feature type="non-terminal residue" evidence="1">
    <location>
        <position position="1"/>
    </location>
</feature>
<evidence type="ECO:0000313" key="2">
    <source>
        <dbReference type="Proteomes" id="UP001164746"/>
    </source>
</evidence>
<reference evidence="1" key="1">
    <citation type="submission" date="2022-11" db="EMBL/GenBank/DDBJ databases">
        <title>Centuries of genome instability and evolution in soft-shell clam transmissible cancer (bioRxiv).</title>
        <authorList>
            <person name="Hart S.F.M."/>
            <person name="Yonemitsu M.A."/>
            <person name="Giersch R.M."/>
            <person name="Beal B.F."/>
            <person name="Arriagada G."/>
            <person name="Davis B.W."/>
            <person name="Ostrander E.A."/>
            <person name="Goff S.P."/>
            <person name="Metzger M.J."/>
        </authorList>
    </citation>
    <scope>NUCLEOTIDE SEQUENCE</scope>
    <source>
        <strain evidence="1">MELC-2E11</strain>
        <tissue evidence="1">Siphon/mantle</tissue>
    </source>
</reference>
<gene>
    <name evidence="1" type="ORF">MAR_035613</name>
</gene>
<organism evidence="1 2">
    <name type="scientific">Mya arenaria</name>
    <name type="common">Soft-shell clam</name>
    <dbReference type="NCBI Taxonomy" id="6604"/>
    <lineage>
        <taxon>Eukaryota</taxon>
        <taxon>Metazoa</taxon>
        <taxon>Spiralia</taxon>
        <taxon>Lophotrochozoa</taxon>
        <taxon>Mollusca</taxon>
        <taxon>Bivalvia</taxon>
        <taxon>Autobranchia</taxon>
        <taxon>Heteroconchia</taxon>
        <taxon>Euheterodonta</taxon>
        <taxon>Imparidentia</taxon>
        <taxon>Neoheterodontei</taxon>
        <taxon>Myida</taxon>
        <taxon>Myoidea</taxon>
        <taxon>Myidae</taxon>
        <taxon>Mya</taxon>
    </lineage>
</organism>
<dbReference type="Proteomes" id="UP001164746">
    <property type="component" value="Chromosome 7"/>
</dbReference>
<protein>
    <submittedName>
        <fullName evidence="1">Uncharacterized protein</fullName>
    </submittedName>
</protein>
<name>A0ABY7EKL4_MYAAR</name>
<keyword evidence="2" id="KW-1185">Reference proteome</keyword>
<sequence length="163" mass="18316">DVHPNPGPSSTSSTFSSVPVSSILGLNDSGLSVMHLNIMSILPKLDILQIESQYYDILIFTETWLRDYTDNNDILIHNVDPPFEKTVYADKVVVLQIYVRSVLGLKALCVDLSIQHRTLLVGGFYRPLNSNNDNWSLLEESIDHAFTHNSNTKLIARSFNVNI</sequence>
<proteinExistence type="predicted"/>